<gene>
    <name evidence="6" type="ORF">DV707_13055</name>
</gene>
<dbReference type="InterPro" id="IPR029016">
    <property type="entry name" value="GAF-like_dom_sf"/>
</dbReference>
<protein>
    <submittedName>
        <fullName evidence="6">IclR family transcriptional regulator</fullName>
    </submittedName>
</protein>
<feature type="domain" description="HTH iclR-type" evidence="4">
    <location>
        <begin position="28"/>
        <end position="87"/>
    </location>
</feature>
<dbReference type="Gene3D" id="1.10.10.10">
    <property type="entry name" value="Winged helix-like DNA-binding domain superfamily/Winged helix DNA-binding domain"/>
    <property type="match status" value="1"/>
</dbReference>
<evidence type="ECO:0000256" key="2">
    <source>
        <dbReference type="ARBA" id="ARBA00023125"/>
    </source>
</evidence>
<keyword evidence="3" id="KW-0804">Transcription</keyword>
<name>A0A4D6H622_9EURY</name>
<dbReference type="InterPro" id="IPR014757">
    <property type="entry name" value="Tscrpt_reg_IclR_C"/>
</dbReference>
<evidence type="ECO:0000259" key="4">
    <source>
        <dbReference type="PROSITE" id="PS51077"/>
    </source>
</evidence>
<dbReference type="AlphaFoldDB" id="A0A4D6H622"/>
<dbReference type="PANTHER" id="PTHR30136:SF35">
    <property type="entry name" value="HTH-TYPE TRANSCRIPTIONAL REGULATOR RV1719"/>
    <property type="match status" value="1"/>
</dbReference>
<dbReference type="PROSITE" id="PS51078">
    <property type="entry name" value="ICLR_ED"/>
    <property type="match status" value="1"/>
</dbReference>
<dbReference type="Gene3D" id="3.30.450.40">
    <property type="match status" value="1"/>
</dbReference>
<dbReference type="GO" id="GO:0003700">
    <property type="term" value="F:DNA-binding transcription factor activity"/>
    <property type="evidence" value="ECO:0007669"/>
    <property type="project" value="TreeGrafter"/>
</dbReference>
<dbReference type="InterPro" id="IPR036390">
    <property type="entry name" value="WH_DNA-bd_sf"/>
</dbReference>
<accession>A0A4D6H622</accession>
<reference evidence="6 7" key="1">
    <citation type="journal article" date="2019" name="Nat. Commun.">
        <title>A new type of DNA phosphorothioation-based antiviral system in archaea.</title>
        <authorList>
            <person name="Xiong L."/>
            <person name="Liu S."/>
            <person name="Chen S."/>
            <person name="Xiao Y."/>
            <person name="Zhu B."/>
            <person name="Gao Y."/>
            <person name="Zhang Y."/>
            <person name="Chen B."/>
            <person name="Luo J."/>
            <person name="Deng Z."/>
            <person name="Chen X."/>
            <person name="Wang L."/>
            <person name="Chen S."/>
        </authorList>
    </citation>
    <scope>NUCLEOTIDE SEQUENCE [LARGE SCALE GENOMIC DNA]</scope>
    <source>
        <strain evidence="6 7">CGMCC 1.10331</strain>
    </source>
</reference>
<evidence type="ECO:0000256" key="3">
    <source>
        <dbReference type="ARBA" id="ARBA00023163"/>
    </source>
</evidence>
<dbReference type="SUPFAM" id="SSF46785">
    <property type="entry name" value="Winged helix' DNA-binding domain"/>
    <property type="match status" value="1"/>
</dbReference>
<dbReference type="Pfam" id="PF01614">
    <property type="entry name" value="IclR_C"/>
    <property type="match status" value="1"/>
</dbReference>
<dbReference type="Pfam" id="PF09339">
    <property type="entry name" value="HTH_IclR"/>
    <property type="match status" value="1"/>
</dbReference>
<dbReference type="GO" id="GO:0045892">
    <property type="term" value="P:negative regulation of DNA-templated transcription"/>
    <property type="evidence" value="ECO:0007669"/>
    <property type="project" value="TreeGrafter"/>
</dbReference>
<dbReference type="InterPro" id="IPR005471">
    <property type="entry name" value="Tscrpt_reg_IclR_N"/>
</dbReference>
<dbReference type="KEGG" id="hlm:DV707_13055"/>
<evidence type="ECO:0000259" key="5">
    <source>
        <dbReference type="PROSITE" id="PS51078"/>
    </source>
</evidence>
<evidence type="ECO:0000313" key="6">
    <source>
        <dbReference type="EMBL" id="QCC48512.1"/>
    </source>
</evidence>
<dbReference type="PANTHER" id="PTHR30136">
    <property type="entry name" value="HELIX-TURN-HELIX TRANSCRIPTIONAL REGULATOR, ICLR FAMILY"/>
    <property type="match status" value="1"/>
</dbReference>
<dbReference type="SMART" id="SM00346">
    <property type="entry name" value="HTH_ICLR"/>
    <property type="match status" value="1"/>
</dbReference>
<sequence length="269" mass="30407">MGIHIMRNIICHRDLVGAMPSDSSPRLLKTTQTSLQILRLIKRNEANTLTTIAQSIDKPKSSVFSQLKTLENEGLVVEHNGEYRLGMELLHFGSSVWRSHPHSRVVIDEMKELSQRIDEDVHFLSIENGRLYTIYAENDFDIGNRYYMHNTAAGKAALAEFPEHRIEAVIDRWGLPAETEQTITDPEKLHTELAEIKERGYAIVDSEFDKGTKAVGAAVHNPDGRVFGALGVGGPSFQLRDTRLYDSLPQMVIQLRDQLEETLWRAQSS</sequence>
<keyword evidence="1" id="KW-0805">Transcription regulation</keyword>
<dbReference type="InterPro" id="IPR050707">
    <property type="entry name" value="HTH_MetabolicPath_Reg"/>
</dbReference>
<evidence type="ECO:0000256" key="1">
    <source>
        <dbReference type="ARBA" id="ARBA00023015"/>
    </source>
</evidence>
<dbReference type="EMBL" id="CP031311">
    <property type="protein sequence ID" value="QCC48512.1"/>
    <property type="molecule type" value="Genomic_DNA"/>
</dbReference>
<dbReference type="GO" id="GO:0003677">
    <property type="term" value="F:DNA binding"/>
    <property type="evidence" value="ECO:0007669"/>
    <property type="project" value="UniProtKB-KW"/>
</dbReference>
<dbReference type="SUPFAM" id="SSF55781">
    <property type="entry name" value="GAF domain-like"/>
    <property type="match status" value="1"/>
</dbReference>
<evidence type="ECO:0000313" key="7">
    <source>
        <dbReference type="Proteomes" id="UP000296733"/>
    </source>
</evidence>
<dbReference type="PROSITE" id="PS51077">
    <property type="entry name" value="HTH_ICLR"/>
    <property type="match status" value="1"/>
</dbReference>
<keyword evidence="2" id="KW-0238">DNA-binding</keyword>
<proteinExistence type="predicted"/>
<dbReference type="Proteomes" id="UP000296733">
    <property type="component" value="Chromosome"/>
</dbReference>
<organism evidence="6 7">
    <name type="scientific">Halobellus limi</name>
    <dbReference type="NCBI Taxonomy" id="699433"/>
    <lineage>
        <taxon>Archaea</taxon>
        <taxon>Methanobacteriati</taxon>
        <taxon>Methanobacteriota</taxon>
        <taxon>Stenosarchaea group</taxon>
        <taxon>Halobacteria</taxon>
        <taxon>Halobacteriales</taxon>
        <taxon>Haloferacaceae</taxon>
        <taxon>Halobellus</taxon>
    </lineage>
</organism>
<dbReference type="InterPro" id="IPR036388">
    <property type="entry name" value="WH-like_DNA-bd_sf"/>
</dbReference>
<feature type="domain" description="IclR-ED" evidence="5">
    <location>
        <begin position="88"/>
        <end position="265"/>
    </location>
</feature>